<evidence type="ECO:0000313" key="2">
    <source>
        <dbReference type="EMBL" id="KAF2716036.1"/>
    </source>
</evidence>
<dbReference type="AlphaFoldDB" id="A0A9P4Q0B6"/>
<feature type="compositionally biased region" description="Basic and acidic residues" evidence="1">
    <location>
        <begin position="31"/>
        <end position="50"/>
    </location>
</feature>
<comment type="caution">
    <text evidence="2">The sequence shown here is derived from an EMBL/GenBank/DDBJ whole genome shotgun (WGS) entry which is preliminary data.</text>
</comment>
<feature type="compositionally biased region" description="Low complexity" evidence="1">
    <location>
        <begin position="174"/>
        <end position="186"/>
    </location>
</feature>
<dbReference type="EMBL" id="MU003903">
    <property type="protein sequence ID" value="KAF2716036.1"/>
    <property type="molecule type" value="Genomic_DNA"/>
</dbReference>
<evidence type="ECO:0000256" key="1">
    <source>
        <dbReference type="SAM" id="MobiDB-lite"/>
    </source>
</evidence>
<feature type="region of interest" description="Disordered" evidence="1">
    <location>
        <begin position="479"/>
        <end position="504"/>
    </location>
</feature>
<feature type="compositionally biased region" description="Polar residues" evidence="1">
    <location>
        <begin position="127"/>
        <end position="136"/>
    </location>
</feature>
<sequence length="611" mass="67391">MDLRRKGRQDDLFLQVARDESGLSGTDEEGKEPPTFRERIRSRAEKRRSLPADIVHSPLDFANQRTDDFAYSESPQETSFQPRAPQHMGRYSTSRLRSPSVASYNPRAETLSGGPGRSRSGHLPRYSIQNDHSPVSPSRLAAHTRSPELSHNARRRPSVGAISPQRQKERQHHLLPLESASESPPDSSEPKQSNGDTESVPSQTAASTVWDELDDLKSRIKKLELTGKWPPSSNATTSFERPRTATTAPTTIDSSPKHDRKAESREQTPTNKEESVSAQDIANTHPLLHNALAKARPLLNPSLYRSLEATANDALQLSVISAGTVSQSSTATAVGGAAVVDRQLRRKANAMCRNLTDLCLALCDGKHETPSVAASPVLLDRPSRQPSIAHQRSNLGSGAVVVLPDGYRPASRLDARRTSLGLQPLGADGGLYRRSREDVSTSEEETTPAKTTYALDQGSIERPASRLLGIRKQAYGDFSGDEEVGMRPPSRAMTDVGTLRKGHGRRDYEVNGQERSPTLREALISRRVNAAAREGNQTLPRVSSMNSEISRRRYFDRSTPPVLEEGEIELPPQNRSRRRITSLGANQSVHRVMEEPHRTMSLSQKHDFIAE</sequence>
<dbReference type="OrthoDB" id="5369729at2759"/>
<accession>A0A9P4Q0B6</accession>
<protein>
    <submittedName>
        <fullName evidence="2">Uncharacterized protein</fullName>
    </submittedName>
</protein>
<feature type="region of interest" description="Disordered" evidence="1">
    <location>
        <begin position="1"/>
        <end position="211"/>
    </location>
</feature>
<feature type="region of interest" description="Disordered" evidence="1">
    <location>
        <begin position="227"/>
        <end position="278"/>
    </location>
</feature>
<evidence type="ECO:0000313" key="3">
    <source>
        <dbReference type="Proteomes" id="UP000799441"/>
    </source>
</evidence>
<feature type="region of interest" description="Disordered" evidence="1">
    <location>
        <begin position="426"/>
        <end position="449"/>
    </location>
</feature>
<feature type="compositionally biased region" description="Basic and acidic residues" evidence="1">
    <location>
        <begin position="255"/>
        <end position="275"/>
    </location>
</feature>
<feature type="compositionally biased region" description="Polar residues" evidence="1">
    <location>
        <begin position="191"/>
        <end position="207"/>
    </location>
</feature>
<gene>
    <name evidence="2" type="ORF">K431DRAFT_236286</name>
</gene>
<reference evidence="2" key="1">
    <citation type="journal article" date="2020" name="Stud. Mycol.">
        <title>101 Dothideomycetes genomes: a test case for predicting lifestyles and emergence of pathogens.</title>
        <authorList>
            <person name="Haridas S."/>
            <person name="Albert R."/>
            <person name="Binder M."/>
            <person name="Bloem J."/>
            <person name="Labutti K."/>
            <person name="Salamov A."/>
            <person name="Andreopoulos B."/>
            <person name="Baker S."/>
            <person name="Barry K."/>
            <person name="Bills G."/>
            <person name="Bluhm B."/>
            <person name="Cannon C."/>
            <person name="Castanera R."/>
            <person name="Culley D."/>
            <person name="Daum C."/>
            <person name="Ezra D."/>
            <person name="Gonzalez J."/>
            <person name="Henrissat B."/>
            <person name="Kuo A."/>
            <person name="Liang C."/>
            <person name="Lipzen A."/>
            <person name="Lutzoni F."/>
            <person name="Magnuson J."/>
            <person name="Mondo S."/>
            <person name="Nolan M."/>
            <person name="Ohm R."/>
            <person name="Pangilinan J."/>
            <person name="Park H.-J."/>
            <person name="Ramirez L."/>
            <person name="Alfaro M."/>
            <person name="Sun H."/>
            <person name="Tritt A."/>
            <person name="Yoshinaga Y."/>
            <person name="Zwiers L.-H."/>
            <person name="Turgeon B."/>
            <person name="Goodwin S."/>
            <person name="Spatafora J."/>
            <person name="Crous P."/>
            <person name="Grigoriev I."/>
        </authorList>
    </citation>
    <scope>NUCLEOTIDE SEQUENCE</scope>
    <source>
        <strain evidence="2">CBS 116435</strain>
    </source>
</reference>
<dbReference type="Proteomes" id="UP000799441">
    <property type="component" value="Unassembled WGS sequence"/>
</dbReference>
<feature type="compositionally biased region" description="Polar residues" evidence="1">
    <location>
        <begin position="91"/>
        <end position="103"/>
    </location>
</feature>
<proteinExistence type="predicted"/>
<feature type="compositionally biased region" description="Basic and acidic residues" evidence="1">
    <location>
        <begin position="1"/>
        <end position="21"/>
    </location>
</feature>
<name>A0A9P4Q0B6_9PEZI</name>
<keyword evidence="3" id="KW-1185">Reference proteome</keyword>
<organism evidence="2 3">
    <name type="scientific">Polychaeton citri CBS 116435</name>
    <dbReference type="NCBI Taxonomy" id="1314669"/>
    <lineage>
        <taxon>Eukaryota</taxon>
        <taxon>Fungi</taxon>
        <taxon>Dikarya</taxon>
        <taxon>Ascomycota</taxon>
        <taxon>Pezizomycotina</taxon>
        <taxon>Dothideomycetes</taxon>
        <taxon>Dothideomycetidae</taxon>
        <taxon>Capnodiales</taxon>
        <taxon>Capnodiaceae</taxon>
        <taxon>Polychaeton</taxon>
    </lineage>
</organism>